<comment type="caution">
    <text evidence="3">The sequence shown here is derived from an EMBL/GenBank/DDBJ whole genome shotgun (WGS) entry which is preliminary data.</text>
</comment>
<dbReference type="GO" id="GO:0000166">
    <property type="term" value="F:nucleotide binding"/>
    <property type="evidence" value="ECO:0007669"/>
    <property type="project" value="InterPro"/>
</dbReference>
<dbReference type="InterPro" id="IPR036291">
    <property type="entry name" value="NAD(P)-bd_dom_sf"/>
</dbReference>
<sequence>MTAILKVAVVGAGGISRRHAEAFASTGRTTLVGVADLVAENAQALADQHGSKPFKSVTELLAAADPDLVAVTTPPGSHAEIAIEVLAAGKSVLLEKPPVLSLAELDAVAEAEASSGGSVYVVFQHRHGSGAVRAAELLAGGALGAPQVAVCETLWFRPRPYFDPEWRGTWVGEGGGPTLGHGIHQIDLLLHLLGPWRTINATAVRLDRPVEFEDVSMASVIFESNAVASVINSLLSPQELSRIRIDTTGGSLEVNHLYGYKDADWKFTPAPDAADAWTSSAGEDVASSHEAQLGRLVDDLLAGRTHDTTLASTRPTMEFVTALYASALTGQSVRRADLVPGHPFYQALNGGIDQTKLSESFAP</sequence>
<organism evidence="3 4">
    <name type="scientific">Kribbella italica</name>
    <dbReference type="NCBI Taxonomy" id="1540520"/>
    <lineage>
        <taxon>Bacteria</taxon>
        <taxon>Bacillati</taxon>
        <taxon>Actinomycetota</taxon>
        <taxon>Actinomycetes</taxon>
        <taxon>Propionibacteriales</taxon>
        <taxon>Kribbellaceae</taxon>
        <taxon>Kribbella</taxon>
    </lineage>
</organism>
<dbReference type="AlphaFoldDB" id="A0A7W9J829"/>
<dbReference type="InterPro" id="IPR052515">
    <property type="entry name" value="Gfo/Idh/MocA_Oxidoreductase"/>
</dbReference>
<accession>A0A7W9J829</accession>
<feature type="domain" description="Gfo/Idh/MocA-like oxidoreductase N-terminal" evidence="1">
    <location>
        <begin position="5"/>
        <end position="121"/>
    </location>
</feature>
<proteinExistence type="predicted"/>
<dbReference type="InterPro" id="IPR055170">
    <property type="entry name" value="GFO_IDH_MocA-like_dom"/>
</dbReference>
<evidence type="ECO:0000313" key="4">
    <source>
        <dbReference type="Proteomes" id="UP000549971"/>
    </source>
</evidence>
<gene>
    <name evidence="3" type="ORF">HDA39_003788</name>
</gene>
<dbReference type="Pfam" id="PF22725">
    <property type="entry name" value="GFO_IDH_MocA_C3"/>
    <property type="match status" value="1"/>
</dbReference>
<dbReference type="Gene3D" id="3.30.360.10">
    <property type="entry name" value="Dihydrodipicolinate Reductase, domain 2"/>
    <property type="match status" value="1"/>
</dbReference>
<dbReference type="PANTHER" id="PTHR43249:SF1">
    <property type="entry name" value="D-GLUCOSIDE 3-DEHYDROGENASE"/>
    <property type="match status" value="1"/>
</dbReference>
<dbReference type="Proteomes" id="UP000549971">
    <property type="component" value="Unassembled WGS sequence"/>
</dbReference>
<name>A0A7W9J829_9ACTN</name>
<feature type="domain" description="GFO/IDH/MocA-like oxidoreductase" evidence="2">
    <location>
        <begin position="133"/>
        <end position="253"/>
    </location>
</feature>
<reference evidence="3 4" key="1">
    <citation type="submission" date="2020-08" db="EMBL/GenBank/DDBJ databases">
        <title>Sequencing the genomes of 1000 actinobacteria strains.</title>
        <authorList>
            <person name="Klenk H.-P."/>
        </authorList>
    </citation>
    <scope>NUCLEOTIDE SEQUENCE [LARGE SCALE GENOMIC DNA]</scope>
    <source>
        <strain evidence="3 4">DSM 28967</strain>
    </source>
</reference>
<protein>
    <submittedName>
        <fullName evidence="3">Putative dehydrogenase</fullName>
    </submittedName>
</protein>
<dbReference type="SUPFAM" id="SSF55347">
    <property type="entry name" value="Glyceraldehyde-3-phosphate dehydrogenase-like, C-terminal domain"/>
    <property type="match status" value="1"/>
</dbReference>
<evidence type="ECO:0000313" key="3">
    <source>
        <dbReference type="EMBL" id="MBB5837054.1"/>
    </source>
</evidence>
<dbReference type="PANTHER" id="PTHR43249">
    <property type="entry name" value="UDP-N-ACETYL-2-AMINO-2-DEOXY-D-GLUCURONATE OXIDASE"/>
    <property type="match status" value="1"/>
</dbReference>
<dbReference type="Gene3D" id="3.40.50.720">
    <property type="entry name" value="NAD(P)-binding Rossmann-like Domain"/>
    <property type="match status" value="1"/>
</dbReference>
<dbReference type="Pfam" id="PF01408">
    <property type="entry name" value="GFO_IDH_MocA"/>
    <property type="match status" value="1"/>
</dbReference>
<dbReference type="SUPFAM" id="SSF51735">
    <property type="entry name" value="NAD(P)-binding Rossmann-fold domains"/>
    <property type="match status" value="1"/>
</dbReference>
<keyword evidence="4" id="KW-1185">Reference proteome</keyword>
<dbReference type="EMBL" id="JACHMY010000001">
    <property type="protein sequence ID" value="MBB5837054.1"/>
    <property type="molecule type" value="Genomic_DNA"/>
</dbReference>
<dbReference type="InterPro" id="IPR000683">
    <property type="entry name" value="Gfo/Idh/MocA-like_OxRdtase_N"/>
</dbReference>
<evidence type="ECO:0000259" key="2">
    <source>
        <dbReference type="Pfam" id="PF22725"/>
    </source>
</evidence>
<dbReference type="RefSeq" id="WP_184796739.1">
    <property type="nucleotide sequence ID" value="NZ_JACHMY010000001.1"/>
</dbReference>
<evidence type="ECO:0000259" key="1">
    <source>
        <dbReference type="Pfam" id="PF01408"/>
    </source>
</evidence>